<dbReference type="Pfam" id="PF13963">
    <property type="entry name" value="Transpos_assoc"/>
    <property type="match status" value="1"/>
</dbReference>
<feature type="region of interest" description="Disordered" evidence="1">
    <location>
        <begin position="309"/>
        <end position="330"/>
    </location>
</feature>
<organism evidence="3 4">
    <name type="scientific">Cuscuta campestris</name>
    <dbReference type="NCBI Taxonomy" id="132261"/>
    <lineage>
        <taxon>Eukaryota</taxon>
        <taxon>Viridiplantae</taxon>
        <taxon>Streptophyta</taxon>
        <taxon>Embryophyta</taxon>
        <taxon>Tracheophyta</taxon>
        <taxon>Spermatophyta</taxon>
        <taxon>Magnoliopsida</taxon>
        <taxon>eudicotyledons</taxon>
        <taxon>Gunneridae</taxon>
        <taxon>Pentapetalae</taxon>
        <taxon>asterids</taxon>
        <taxon>lamiids</taxon>
        <taxon>Solanales</taxon>
        <taxon>Convolvulaceae</taxon>
        <taxon>Cuscuteae</taxon>
        <taxon>Cuscuta</taxon>
        <taxon>Cuscuta subgen. Grammica</taxon>
        <taxon>Cuscuta sect. Cleistogrammica</taxon>
    </lineage>
</organism>
<evidence type="ECO:0000259" key="2">
    <source>
        <dbReference type="Pfam" id="PF13963"/>
    </source>
</evidence>
<evidence type="ECO:0000256" key="1">
    <source>
        <dbReference type="SAM" id="MobiDB-lite"/>
    </source>
</evidence>
<feature type="compositionally biased region" description="Gly residues" evidence="1">
    <location>
        <begin position="319"/>
        <end position="330"/>
    </location>
</feature>
<protein>
    <recommendedName>
        <fullName evidence="2">Transposase-associated domain-containing protein</fullName>
    </recommendedName>
</protein>
<dbReference type="EMBL" id="OOIL02000889">
    <property type="protein sequence ID" value="VFQ70104.1"/>
    <property type="molecule type" value="Genomic_DNA"/>
</dbReference>
<evidence type="ECO:0000313" key="4">
    <source>
        <dbReference type="Proteomes" id="UP000595140"/>
    </source>
</evidence>
<dbReference type="OrthoDB" id="1259016at2759"/>
<feature type="region of interest" description="Disordered" evidence="1">
    <location>
        <begin position="253"/>
        <end position="284"/>
    </location>
</feature>
<gene>
    <name evidence="3" type="ORF">CCAM_LOCUS11880</name>
</gene>
<evidence type="ECO:0000313" key="3">
    <source>
        <dbReference type="EMBL" id="VFQ70104.1"/>
    </source>
</evidence>
<accession>A0A484L1C7</accession>
<feature type="domain" description="Transposase-associated" evidence="2">
    <location>
        <begin position="9"/>
        <end position="79"/>
    </location>
</feature>
<keyword evidence="4" id="KW-1185">Reference proteome</keyword>
<name>A0A484L1C7_9ASTE</name>
<reference evidence="3 4" key="1">
    <citation type="submission" date="2018-04" db="EMBL/GenBank/DDBJ databases">
        <authorList>
            <person name="Vogel A."/>
        </authorList>
    </citation>
    <scope>NUCLEOTIDE SEQUENCE [LARGE SCALE GENOMIC DNA]</scope>
</reference>
<proteinExistence type="predicted"/>
<dbReference type="Proteomes" id="UP000595140">
    <property type="component" value="Unassembled WGS sequence"/>
</dbReference>
<dbReference type="InterPro" id="IPR029480">
    <property type="entry name" value="Transpos_assoc"/>
</dbReference>
<sequence length="330" mass="37404">MYKKYEREGVVSQEWLDNVVEFVEYCESSPNVDRLDNKKMRCPCKKCKNIKFCSSKIMLEHILRFEFTPNYFDWVCHGENHGDYVPPQRCKVPRQADASDVSHVPGREQFVHMIYDAVSPTRINSVLEEEPNSTDKHFFEMLKVADTDIWSGSSKMSQLSAVARLLNIKQKAKKKGAPVQLDEVIIHTKTKKHGGKTWVDPGHAELQAQFFELREEARQNGLKVTDEEIWYSLVEGHNAKNRVPGVGDYAREMKKINPSSKPRRSSTSSSSAAEMAALKEQTQRLQEQLDNLTSSLSLTIQEEIRKLYGGNLPPRGNDDGMGGAGQPGIC</sequence>
<dbReference type="AlphaFoldDB" id="A0A484L1C7"/>